<evidence type="ECO:0000313" key="4">
    <source>
        <dbReference type="Proteomes" id="UP000792457"/>
    </source>
</evidence>
<name>A0A8K0NW08_LADFU</name>
<reference evidence="3" key="2">
    <citation type="submission" date="2017-10" db="EMBL/GenBank/DDBJ databases">
        <title>Ladona fulva Genome sequencing and assembly.</title>
        <authorList>
            <person name="Murali S."/>
            <person name="Richards S."/>
            <person name="Bandaranaike D."/>
            <person name="Bellair M."/>
            <person name="Blankenburg K."/>
            <person name="Chao H."/>
            <person name="Dinh H."/>
            <person name="Doddapaneni H."/>
            <person name="Dugan-Rocha S."/>
            <person name="Elkadiri S."/>
            <person name="Gnanaolivu R."/>
            <person name="Hernandez B."/>
            <person name="Skinner E."/>
            <person name="Javaid M."/>
            <person name="Lee S."/>
            <person name="Li M."/>
            <person name="Ming W."/>
            <person name="Munidasa M."/>
            <person name="Muniz J."/>
            <person name="Nguyen L."/>
            <person name="Hughes D."/>
            <person name="Osuji N."/>
            <person name="Pu L.-L."/>
            <person name="Puazo M."/>
            <person name="Qu C."/>
            <person name="Quiroz J."/>
            <person name="Raj R."/>
            <person name="Weissenberger G."/>
            <person name="Xin Y."/>
            <person name="Zou X."/>
            <person name="Han Y."/>
            <person name="Worley K."/>
            <person name="Muzny D."/>
            <person name="Gibbs R."/>
        </authorList>
    </citation>
    <scope>NUCLEOTIDE SEQUENCE</scope>
    <source>
        <strain evidence="3">Sampled in the wild</strain>
    </source>
</reference>
<evidence type="ECO:0000256" key="1">
    <source>
        <dbReference type="SAM" id="MobiDB-lite"/>
    </source>
</evidence>
<comment type="caution">
    <text evidence="3">The sequence shown here is derived from an EMBL/GenBank/DDBJ whole genome shotgun (WGS) entry which is preliminary data.</text>
</comment>
<dbReference type="GO" id="GO:0006357">
    <property type="term" value="P:regulation of transcription by RNA polymerase II"/>
    <property type="evidence" value="ECO:0007669"/>
    <property type="project" value="TreeGrafter"/>
</dbReference>
<feature type="compositionally biased region" description="Polar residues" evidence="1">
    <location>
        <begin position="112"/>
        <end position="125"/>
    </location>
</feature>
<dbReference type="Proteomes" id="UP000792457">
    <property type="component" value="Unassembled WGS sequence"/>
</dbReference>
<dbReference type="OrthoDB" id="8118596at2759"/>
<gene>
    <name evidence="3" type="ORF">J437_LFUL003638</name>
</gene>
<proteinExistence type="predicted"/>
<dbReference type="PANTHER" id="PTHR12243:SF69">
    <property type="entry name" value="SI:CH73-59F11.3"/>
    <property type="match status" value="1"/>
</dbReference>
<evidence type="ECO:0000313" key="3">
    <source>
        <dbReference type="EMBL" id="KAG8223732.1"/>
    </source>
</evidence>
<reference evidence="3" key="1">
    <citation type="submission" date="2013-04" db="EMBL/GenBank/DDBJ databases">
        <authorList>
            <person name="Qu J."/>
            <person name="Murali S.C."/>
            <person name="Bandaranaike D."/>
            <person name="Bellair M."/>
            <person name="Blankenburg K."/>
            <person name="Chao H."/>
            <person name="Dinh H."/>
            <person name="Doddapaneni H."/>
            <person name="Downs B."/>
            <person name="Dugan-Rocha S."/>
            <person name="Elkadiri S."/>
            <person name="Gnanaolivu R.D."/>
            <person name="Hernandez B."/>
            <person name="Javaid M."/>
            <person name="Jayaseelan J.C."/>
            <person name="Lee S."/>
            <person name="Li M."/>
            <person name="Ming W."/>
            <person name="Munidasa M."/>
            <person name="Muniz J."/>
            <person name="Nguyen L."/>
            <person name="Ongeri F."/>
            <person name="Osuji N."/>
            <person name="Pu L.-L."/>
            <person name="Puazo M."/>
            <person name="Qu C."/>
            <person name="Quiroz J."/>
            <person name="Raj R."/>
            <person name="Weissenberger G."/>
            <person name="Xin Y."/>
            <person name="Zou X."/>
            <person name="Han Y."/>
            <person name="Richards S."/>
            <person name="Worley K."/>
            <person name="Muzny D."/>
            <person name="Gibbs R."/>
        </authorList>
    </citation>
    <scope>NUCLEOTIDE SEQUENCE</scope>
    <source>
        <strain evidence="3">Sampled in the wild</strain>
    </source>
</reference>
<dbReference type="EMBL" id="KZ308171">
    <property type="protein sequence ID" value="KAG8223732.1"/>
    <property type="molecule type" value="Genomic_DNA"/>
</dbReference>
<evidence type="ECO:0000259" key="2">
    <source>
        <dbReference type="PROSITE" id="PS51029"/>
    </source>
</evidence>
<organism evidence="3 4">
    <name type="scientific">Ladona fulva</name>
    <name type="common">Scarce chaser dragonfly</name>
    <name type="synonym">Libellula fulva</name>
    <dbReference type="NCBI Taxonomy" id="123851"/>
    <lineage>
        <taxon>Eukaryota</taxon>
        <taxon>Metazoa</taxon>
        <taxon>Ecdysozoa</taxon>
        <taxon>Arthropoda</taxon>
        <taxon>Hexapoda</taxon>
        <taxon>Insecta</taxon>
        <taxon>Pterygota</taxon>
        <taxon>Palaeoptera</taxon>
        <taxon>Odonata</taxon>
        <taxon>Epiprocta</taxon>
        <taxon>Anisoptera</taxon>
        <taxon>Libelluloidea</taxon>
        <taxon>Libellulidae</taxon>
        <taxon>Ladona</taxon>
    </lineage>
</organism>
<feature type="compositionally biased region" description="Polar residues" evidence="1">
    <location>
        <begin position="170"/>
        <end position="182"/>
    </location>
</feature>
<dbReference type="AlphaFoldDB" id="A0A8K0NW08"/>
<accession>A0A8K0NW08</accession>
<protein>
    <recommendedName>
        <fullName evidence="2">MADF domain-containing protein</fullName>
    </recommendedName>
</protein>
<sequence>MSLDLDAFISEIQVRPAIYDTKLKEYFDKSLKRQLWIELCKTFVDNWSELEVAEKDKEVQKLQKKWKHLRTCFKREYDIQKQEPSGPGSKKRRKYLYYDQLLFLRGSVEVRPTSSNSDSWQTQIDNTEEAENVNKKNGTPQATTRFKAGYKIRSEASKTLNEGGAVGARPTSSNSDSRLTPV</sequence>
<dbReference type="PROSITE" id="PS51029">
    <property type="entry name" value="MADF"/>
    <property type="match status" value="1"/>
</dbReference>
<dbReference type="SMART" id="SM00595">
    <property type="entry name" value="MADF"/>
    <property type="match status" value="1"/>
</dbReference>
<dbReference type="GO" id="GO:0005634">
    <property type="term" value="C:nucleus"/>
    <property type="evidence" value="ECO:0007669"/>
    <property type="project" value="TreeGrafter"/>
</dbReference>
<dbReference type="InterPro" id="IPR006578">
    <property type="entry name" value="MADF-dom"/>
</dbReference>
<dbReference type="InterPro" id="IPR039353">
    <property type="entry name" value="TF_Adf1"/>
</dbReference>
<dbReference type="Pfam" id="PF10545">
    <property type="entry name" value="MADF_DNA_bdg"/>
    <property type="match status" value="1"/>
</dbReference>
<dbReference type="GO" id="GO:0005667">
    <property type="term" value="C:transcription regulator complex"/>
    <property type="evidence" value="ECO:0007669"/>
    <property type="project" value="TreeGrafter"/>
</dbReference>
<feature type="domain" description="MADF" evidence="2">
    <location>
        <begin position="7"/>
        <end position="109"/>
    </location>
</feature>
<keyword evidence="4" id="KW-1185">Reference proteome</keyword>
<dbReference type="PANTHER" id="PTHR12243">
    <property type="entry name" value="MADF DOMAIN TRANSCRIPTION FACTOR"/>
    <property type="match status" value="1"/>
</dbReference>
<feature type="region of interest" description="Disordered" evidence="1">
    <location>
        <begin position="111"/>
        <end position="182"/>
    </location>
</feature>
<feature type="compositionally biased region" description="Polar residues" evidence="1">
    <location>
        <begin position="135"/>
        <end position="144"/>
    </location>
</feature>